<evidence type="ECO:0000259" key="3">
    <source>
        <dbReference type="Pfam" id="PF10671"/>
    </source>
</evidence>
<feature type="chain" id="PRO_5043837048" description="Toxin co-regulated pilus biosynthesis protein Q C-terminal domain-containing protein" evidence="2">
    <location>
        <begin position="22"/>
        <end position="443"/>
    </location>
</feature>
<feature type="compositionally biased region" description="Polar residues" evidence="1">
    <location>
        <begin position="221"/>
        <end position="233"/>
    </location>
</feature>
<organism evidence="4">
    <name type="scientific">Escherichia coli</name>
    <dbReference type="NCBI Taxonomy" id="562"/>
    <lineage>
        <taxon>Bacteria</taxon>
        <taxon>Pseudomonadati</taxon>
        <taxon>Pseudomonadota</taxon>
        <taxon>Gammaproteobacteria</taxon>
        <taxon>Enterobacterales</taxon>
        <taxon>Enterobacteriaceae</taxon>
        <taxon>Escherichia</taxon>
    </lineage>
</organism>
<dbReference type="InterPro" id="IPR018927">
    <property type="entry name" value="Pilus_synth_Q_C"/>
</dbReference>
<evidence type="ECO:0000313" key="4">
    <source>
        <dbReference type="EMBL" id="AWF75002.1"/>
    </source>
</evidence>
<keyword evidence="4" id="KW-0614">Plasmid</keyword>
<accession>A0A2S1J9N7</accession>
<protein>
    <recommendedName>
        <fullName evidence="3">Toxin co-regulated pilus biosynthesis protein Q C-terminal domain-containing protein</fullName>
    </recommendedName>
</protein>
<reference evidence="4" key="1">
    <citation type="submission" date="2018-01" db="EMBL/GenBank/DDBJ databases">
        <title>Prevalence of blaNDM and mcr-1 in Escherichia coli from food in China.</title>
        <authorList>
            <person name="Liu X."/>
            <person name="Li R."/>
            <person name="Chen S."/>
        </authorList>
    </citation>
    <scope>NUCLEOTIDE SEQUENCE</scope>
    <source>
        <strain evidence="4">1108</strain>
        <plasmid evidence="4">p1108-emrB</plasmid>
    </source>
</reference>
<name>A0A2S1J9N7_ECOLX</name>
<feature type="compositionally biased region" description="Low complexity" evidence="1">
    <location>
        <begin position="182"/>
        <end position="213"/>
    </location>
</feature>
<feature type="region of interest" description="Disordered" evidence="1">
    <location>
        <begin position="182"/>
        <end position="237"/>
    </location>
</feature>
<evidence type="ECO:0000256" key="2">
    <source>
        <dbReference type="SAM" id="SignalP"/>
    </source>
</evidence>
<proteinExistence type="predicted"/>
<gene>
    <name evidence="4" type="ORF">LHLDPJGA_00100</name>
</gene>
<sequence>MQKKHLTLLLPSLITGCAGFASPPETENAATALVFVDGQISESSSLLAQTQRRLSPPPVSHPAAVTNTSAQAVTAQSLPLPAPALTADAALSNIIMTGTPGSAPVTAQPLTRNRTVNDWVKQLLPAGWQFRQENAATPALRTRIASWSANDQWTRSLNRLLAEQHLWGHLDWKNRTLTVTTSPAAPATDSSPQATAPASATSAVAATPVKTTPSPAPVSPFRNSTTTGKSSASHLKVSGQPGDIPVVFLSEARNLTTEQWVSRLLPDGWKTDWRTDRQARQHRTDRLAVNDQWTRALDALLTRQNLWGHLDWNSRTLVITPTAAAPLSTSGTGTAKATGATVSALPPLPAPGWTAEKGATLRQTLTRWAAQVPCTVTGHQPGQTWSVVWSASVDYPIDAAFTLRGGWKDVLTQTFDLYSRANTPLLGTLFEKQCILSVRDRKD</sequence>
<dbReference type="RefSeq" id="WP_054175651.1">
    <property type="nucleotide sequence ID" value="NZ_CP036181.1"/>
</dbReference>
<geneLocation type="plasmid" evidence="4">
    <name>p1108-emrB</name>
</geneLocation>
<dbReference type="AlphaFoldDB" id="A0A2S1J9N7"/>
<evidence type="ECO:0000256" key="1">
    <source>
        <dbReference type="SAM" id="MobiDB-lite"/>
    </source>
</evidence>
<dbReference type="EMBL" id="MG825377">
    <property type="protein sequence ID" value="AWF75002.1"/>
    <property type="molecule type" value="Genomic_DNA"/>
</dbReference>
<feature type="domain" description="Toxin co-regulated pilus biosynthesis protein Q C-terminal" evidence="3">
    <location>
        <begin position="352"/>
        <end position="440"/>
    </location>
</feature>
<feature type="signal peptide" evidence="2">
    <location>
        <begin position="1"/>
        <end position="21"/>
    </location>
</feature>
<dbReference type="Pfam" id="PF10671">
    <property type="entry name" value="TcpQ"/>
    <property type="match status" value="1"/>
</dbReference>
<keyword evidence="2" id="KW-0732">Signal</keyword>
<dbReference type="PROSITE" id="PS51257">
    <property type="entry name" value="PROKAR_LIPOPROTEIN"/>
    <property type="match status" value="1"/>
</dbReference>